<dbReference type="CDD" id="cd02933">
    <property type="entry name" value="OYE_like_FMN"/>
    <property type="match status" value="1"/>
</dbReference>
<dbReference type="GO" id="GO:0010181">
    <property type="term" value="F:FMN binding"/>
    <property type="evidence" value="ECO:0007669"/>
    <property type="project" value="InterPro"/>
</dbReference>
<dbReference type="PANTHER" id="PTHR22893:SF91">
    <property type="entry name" value="NADPH DEHYDROGENASE 2-RELATED"/>
    <property type="match status" value="1"/>
</dbReference>
<proteinExistence type="predicted"/>
<evidence type="ECO:0000259" key="1">
    <source>
        <dbReference type="Pfam" id="PF00724"/>
    </source>
</evidence>
<dbReference type="InterPro" id="IPR001155">
    <property type="entry name" value="OxRdtase_FMN_N"/>
</dbReference>
<protein>
    <recommendedName>
        <fullName evidence="1">NADH:flavin oxidoreductase/NADH oxidase N-terminal domain-containing protein</fullName>
    </recommendedName>
</protein>
<dbReference type="FunFam" id="3.20.20.70:FF:000138">
    <property type="entry name" value="NADPH dehydrogenase 1"/>
    <property type="match status" value="1"/>
</dbReference>
<dbReference type="OrthoDB" id="276546at2759"/>
<dbReference type="Pfam" id="PF00724">
    <property type="entry name" value="Oxidored_FMN"/>
    <property type="match status" value="1"/>
</dbReference>
<feature type="domain" description="NADH:flavin oxidoreductase/NADH oxidase N-terminal" evidence="1">
    <location>
        <begin position="16"/>
        <end position="370"/>
    </location>
</feature>
<dbReference type="PANTHER" id="PTHR22893">
    <property type="entry name" value="NADH OXIDOREDUCTASE-RELATED"/>
    <property type="match status" value="1"/>
</dbReference>
<dbReference type="SUPFAM" id="SSF51395">
    <property type="entry name" value="FMN-linked oxidoreductases"/>
    <property type="match status" value="1"/>
</dbReference>
<sequence>MSANISSSTGSSTPALFQPIHLGRLELAHRVVMAPLTRFRADSAHVPLPGLVAEYYAQRASVPGTLLISEATFIAPRAGGYAYAPGIWSQEQIRAWQEVTDAVHKKGSFIYLQLWALGRAAVPRQLEKELNVRADPSSASSPYVSASAIPLSTRSPKDPAPRALSVAEIAEYVELYAQAAENAVEKAGFDGVEIHGANGYLIDQFLQDVSNKRTDAYGGSIENRSRFALEVLDAVVKRVGANRTGLRLSPWSPHQDMGMKDPIPTYTYLLNQIIQRHPDLAYIHTIERRINPFKPGEAVASSDEFAVEGTDNDFMRRLWSSEGKRLITAGGYTRETGIRVAERKGDLIAYGRLFISNPDLPYRLKKGLPVEKGDRGTYYSKGKLDPKGYTDYAFSEQFERETPPVNVRSRL</sequence>
<name>A0A8H7XLK6_PSICU</name>
<dbReference type="InterPro" id="IPR013785">
    <property type="entry name" value="Aldolase_TIM"/>
</dbReference>
<organism evidence="2">
    <name type="scientific">Psilocybe cubensis</name>
    <name type="common">Psychedelic mushroom</name>
    <name type="synonym">Stropharia cubensis</name>
    <dbReference type="NCBI Taxonomy" id="181762"/>
    <lineage>
        <taxon>Eukaryota</taxon>
        <taxon>Fungi</taxon>
        <taxon>Dikarya</taxon>
        <taxon>Basidiomycota</taxon>
        <taxon>Agaricomycotina</taxon>
        <taxon>Agaricomycetes</taxon>
        <taxon>Agaricomycetidae</taxon>
        <taxon>Agaricales</taxon>
        <taxon>Agaricineae</taxon>
        <taxon>Strophariaceae</taxon>
        <taxon>Psilocybe</taxon>
    </lineage>
</organism>
<dbReference type="GO" id="GO:0003959">
    <property type="term" value="F:NADPH dehydrogenase activity"/>
    <property type="evidence" value="ECO:0007669"/>
    <property type="project" value="TreeGrafter"/>
</dbReference>
<dbReference type="EMBL" id="JAFIQS010000017">
    <property type="protein sequence ID" value="KAG5162822.1"/>
    <property type="molecule type" value="Genomic_DNA"/>
</dbReference>
<gene>
    <name evidence="2" type="ORF">JR316_012209</name>
</gene>
<comment type="caution">
    <text evidence="2">The sequence shown here is derived from an EMBL/GenBank/DDBJ whole genome shotgun (WGS) entry which is preliminary data.</text>
</comment>
<dbReference type="Gene3D" id="3.20.20.70">
    <property type="entry name" value="Aldolase class I"/>
    <property type="match status" value="1"/>
</dbReference>
<dbReference type="AlphaFoldDB" id="A0A8H7XLK6"/>
<accession>A0A8H7XLK6</accession>
<dbReference type="InterPro" id="IPR045247">
    <property type="entry name" value="Oye-like"/>
</dbReference>
<reference evidence="2" key="1">
    <citation type="submission" date="2021-02" db="EMBL/GenBank/DDBJ databases">
        <title>Psilocybe cubensis genome.</title>
        <authorList>
            <person name="Mckernan K.J."/>
            <person name="Crawford S."/>
            <person name="Trippe A."/>
            <person name="Kane L.T."/>
            <person name="Mclaughlin S."/>
        </authorList>
    </citation>
    <scope>NUCLEOTIDE SEQUENCE [LARGE SCALE GENOMIC DNA]</scope>
    <source>
        <strain evidence="2">MGC-MH-2018</strain>
    </source>
</reference>
<evidence type="ECO:0000313" key="2">
    <source>
        <dbReference type="EMBL" id="KAG5162822.1"/>
    </source>
</evidence>